<dbReference type="RefSeq" id="WP_167083252.1">
    <property type="nucleotide sequence ID" value="NZ_BAAADC010000001.1"/>
</dbReference>
<keyword evidence="1" id="KW-0732">Signal</keyword>
<dbReference type="AlphaFoldDB" id="A0A846N1W4"/>
<dbReference type="EC" id="4.2.2.6" evidence="3"/>
<feature type="signal peptide" evidence="1">
    <location>
        <begin position="1"/>
        <end position="21"/>
    </location>
</feature>
<keyword evidence="4" id="KW-1185">Reference proteome</keyword>
<comment type="caution">
    <text evidence="3">The sequence shown here is derived from an EMBL/GenBank/DDBJ whole genome shotgun (WGS) entry which is preliminary data.</text>
</comment>
<dbReference type="EMBL" id="JAASRM010000001">
    <property type="protein sequence ID" value="NIK89137.1"/>
    <property type="molecule type" value="Genomic_DNA"/>
</dbReference>
<feature type="chain" id="PRO_5032365240" evidence="1">
    <location>
        <begin position="22"/>
        <end position="435"/>
    </location>
</feature>
<sequence length="435" mass="48625">MKWILGAAAIGCLAVWSAALAEDLPKEWIDPDTHHRVVRISEEPGSQSLYFNFNAYTPQNDKMVISTPKGIASFDFKTRALKLIVPGKVHLLFTGHKTRQVYYEIGDLESGASKTIYAADIDTGKSHQVAKIESGNIQSINADETLLGGVVEHSSGQVIGHDGMIVPKDVTKGPAPNGPDGKPLAYADAKESRMDQRLEAKIPMEIFTINIKTGERKIVTASTDWLNHLQFSPTDPGLLMYCHEGPWHKVDRLWLIRVDQADAKPLKLHTRTMNMEIAGHEWFSHDGKTIWYDLQTPRGEDFWVAGYRIADGSRTWYHHQRNEWSVHYNQSDDGTLFSGDGGDPEMVAHAPDGKWMYLFRPHIIADGLAGVKAPNSESLVHPGYFEAEKLVNLKDHKYKLEPNGRFSPDGKWLIFRSNMLGGASQVYAVEIAKAK</sequence>
<evidence type="ECO:0000313" key="3">
    <source>
        <dbReference type="EMBL" id="NIK89137.1"/>
    </source>
</evidence>
<feature type="domain" description="Oligogalacturonate lyase" evidence="2">
    <location>
        <begin position="205"/>
        <end position="362"/>
    </location>
</feature>
<dbReference type="Pfam" id="PF07676">
    <property type="entry name" value="PD40"/>
    <property type="match status" value="1"/>
</dbReference>
<dbReference type="InterPro" id="IPR027946">
    <property type="entry name" value="Ogl_dom"/>
</dbReference>
<dbReference type="Gene3D" id="2.130.10.10">
    <property type="entry name" value="YVTN repeat-like/Quinoprotein amine dehydrogenase"/>
    <property type="match status" value="1"/>
</dbReference>
<organism evidence="3 4">
    <name type="scientific">Rhizomicrobium palustre</name>
    <dbReference type="NCBI Taxonomy" id="189966"/>
    <lineage>
        <taxon>Bacteria</taxon>
        <taxon>Pseudomonadati</taxon>
        <taxon>Pseudomonadota</taxon>
        <taxon>Alphaproteobacteria</taxon>
        <taxon>Micropepsales</taxon>
        <taxon>Micropepsaceae</taxon>
        <taxon>Rhizomicrobium</taxon>
    </lineage>
</organism>
<evidence type="ECO:0000259" key="2">
    <source>
        <dbReference type="Pfam" id="PF14583"/>
    </source>
</evidence>
<dbReference type="GO" id="GO:0045490">
    <property type="term" value="P:pectin catabolic process"/>
    <property type="evidence" value="ECO:0007669"/>
    <property type="project" value="InterPro"/>
</dbReference>
<dbReference type="Pfam" id="PF14583">
    <property type="entry name" value="Pectate_lyase22"/>
    <property type="match status" value="1"/>
</dbReference>
<evidence type="ECO:0000313" key="4">
    <source>
        <dbReference type="Proteomes" id="UP000570514"/>
    </source>
</evidence>
<dbReference type="Proteomes" id="UP000570514">
    <property type="component" value="Unassembled WGS sequence"/>
</dbReference>
<evidence type="ECO:0000256" key="1">
    <source>
        <dbReference type="SAM" id="SignalP"/>
    </source>
</evidence>
<accession>A0A846N1W4</accession>
<protein>
    <submittedName>
        <fullName evidence="3">Oligogalacturonide lyase</fullName>
        <ecNumber evidence="3">4.2.2.6</ecNumber>
    </submittedName>
</protein>
<keyword evidence="3" id="KW-0456">Lyase</keyword>
<dbReference type="SUPFAM" id="SSF82171">
    <property type="entry name" value="DPP6 N-terminal domain-like"/>
    <property type="match status" value="1"/>
</dbReference>
<gene>
    <name evidence="3" type="ORF">FHS83_002455</name>
</gene>
<dbReference type="InterPro" id="IPR015943">
    <property type="entry name" value="WD40/YVTN_repeat-like_dom_sf"/>
</dbReference>
<proteinExistence type="predicted"/>
<reference evidence="3 4" key="1">
    <citation type="submission" date="2020-03" db="EMBL/GenBank/DDBJ databases">
        <title>Genomic Encyclopedia of Type Strains, Phase IV (KMG-IV): sequencing the most valuable type-strain genomes for metagenomic binning, comparative biology and taxonomic classification.</title>
        <authorList>
            <person name="Goeker M."/>
        </authorList>
    </citation>
    <scope>NUCLEOTIDE SEQUENCE [LARGE SCALE GENOMIC DNA]</scope>
    <source>
        <strain evidence="3 4">DSM 19867</strain>
    </source>
</reference>
<dbReference type="InterPro" id="IPR011659">
    <property type="entry name" value="WD40"/>
</dbReference>
<name>A0A846N1W4_9PROT</name>
<dbReference type="GO" id="GO:0047487">
    <property type="term" value="F:oligogalacturonide lyase activity"/>
    <property type="evidence" value="ECO:0007669"/>
    <property type="project" value="UniProtKB-EC"/>
</dbReference>